<proteinExistence type="predicted"/>
<dbReference type="RefSeq" id="WP_191157515.1">
    <property type="nucleotide sequence ID" value="NZ_JACXAI010000007.1"/>
</dbReference>
<dbReference type="AlphaFoldDB" id="A0A926S0M6"/>
<dbReference type="EMBL" id="JACXAI010000007">
    <property type="protein sequence ID" value="MBD1380164.1"/>
    <property type="molecule type" value="Genomic_DNA"/>
</dbReference>
<sequence>MSLNNGDPVKDSVLETFTKAANKHDFSLDITLNMKGALITGTLISAQEYFQSLSEKFVNGNDISEQISEMFNHASQNIQESENLNYIHLKNTRIYCGDNKPTPSNSEFLWRGRLDQTDGFFIGKIAEEK</sequence>
<evidence type="ECO:0000313" key="2">
    <source>
        <dbReference type="Proteomes" id="UP000626844"/>
    </source>
</evidence>
<evidence type="ECO:0000313" key="1">
    <source>
        <dbReference type="EMBL" id="MBD1380164.1"/>
    </source>
</evidence>
<dbReference type="InterPro" id="IPR049644">
    <property type="entry name" value="GvpU-like"/>
</dbReference>
<dbReference type="NCBIfam" id="NF041667">
    <property type="entry name" value="GvpU"/>
    <property type="match status" value="1"/>
</dbReference>
<protein>
    <submittedName>
        <fullName evidence="1">Gas vesicle protein GvpU</fullName>
    </submittedName>
</protein>
<comment type="caution">
    <text evidence="1">The sequence shown here is derived from an EMBL/GenBank/DDBJ whole genome shotgun (WGS) entry which is preliminary data.</text>
</comment>
<dbReference type="Proteomes" id="UP000626844">
    <property type="component" value="Unassembled WGS sequence"/>
</dbReference>
<name>A0A926S0M6_9BACI</name>
<keyword evidence="2" id="KW-1185">Reference proteome</keyword>
<organism evidence="1 2">
    <name type="scientific">Metabacillus arenae</name>
    <dbReference type="NCBI Taxonomy" id="2771434"/>
    <lineage>
        <taxon>Bacteria</taxon>
        <taxon>Bacillati</taxon>
        <taxon>Bacillota</taxon>
        <taxon>Bacilli</taxon>
        <taxon>Bacillales</taxon>
        <taxon>Bacillaceae</taxon>
        <taxon>Metabacillus</taxon>
    </lineage>
</organism>
<accession>A0A926S0M6</accession>
<gene>
    <name evidence="1" type="ORF">IC621_07975</name>
</gene>
<reference evidence="1" key="1">
    <citation type="submission" date="2020-09" db="EMBL/GenBank/DDBJ databases">
        <title>A novel bacterium of genus Bacillus, isolated from South China Sea.</title>
        <authorList>
            <person name="Huang H."/>
            <person name="Mo K."/>
            <person name="Hu Y."/>
        </authorList>
    </citation>
    <scope>NUCLEOTIDE SEQUENCE</scope>
    <source>
        <strain evidence="1">IB182487</strain>
    </source>
</reference>